<comment type="caution">
    <text evidence="2">The sequence shown here is derived from an EMBL/GenBank/DDBJ whole genome shotgun (WGS) entry which is preliminary data.</text>
</comment>
<organism evidence="2 3">
    <name type="scientific">Glomus cerebriforme</name>
    <dbReference type="NCBI Taxonomy" id="658196"/>
    <lineage>
        <taxon>Eukaryota</taxon>
        <taxon>Fungi</taxon>
        <taxon>Fungi incertae sedis</taxon>
        <taxon>Mucoromycota</taxon>
        <taxon>Glomeromycotina</taxon>
        <taxon>Glomeromycetes</taxon>
        <taxon>Glomerales</taxon>
        <taxon>Glomeraceae</taxon>
        <taxon>Glomus</taxon>
    </lineage>
</organism>
<feature type="compositionally biased region" description="Polar residues" evidence="1">
    <location>
        <begin position="1"/>
        <end position="21"/>
    </location>
</feature>
<evidence type="ECO:0000313" key="3">
    <source>
        <dbReference type="Proteomes" id="UP000265703"/>
    </source>
</evidence>
<sequence length="55" mass="6320">MDYNSPLHNNNTYPNNLQSPQMDKPLSNVYNSVNTFCDHTDHFPVADNNIINNII</sequence>
<proteinExistence type="predicted"/>
<name>A0A397TPX1_9GLOM</name>
<accession>A0A397TPX1</accession>
<dbReference type="Proteomes" id="UP000265703">
    <property type="component" value="Unassembled WGS sequence"/>
</dbReference>
<dbReference type="EMBL" id="QKYT01000014">
    <property type="protein sequence ID" value="RIA98585.1"/>
    <property type="molecule type" value="Genomic_DNA"/>
</dbReference>
<dbReference type="AlphaFoldDB" id="A0A397TPX1"/>
<evidence type="ECO:0000313" key="2">
    <source>
        <dbReference type="EMBL" id="RIA98585.1"/>
    </source>
</evidence>
<protein>
    <submittedName>
        <fullName evidence="2">Uncharacterized protein</fullName>
    </submittedName>
</protein>
<evidence type="ECO:0000256" key="1">
    <source>
        <dbReference type="SAM" id="MobiDB-lite"/>
    </source>
</evidence>
<feature type="region of interest" description="Disordered" evidence="1">
    <location>
        <begin position="1"/>
        <end position="24"/>
    </location>
</feature>
<gene>
    <name evidence="2" type="ORF">C1645_749763</name>
</gene>
<reference evidence="2 3" key="1">
    <citation type="submission" date="2018-06" db="EMBL/GenBank/DDBJ databases">
        <title>Comparative genomics reveals the genomic features of Rhizophagus irregularis, R. cerebriforme, R. diaphanum and Gigaspora rosea, and their symbiotic lifestyle signature.</title>
        <authorList>
            <person name="Morin E."/>
            <person name="San Clemente H."/>
            <person name="Chen E.C.H."/>
            <person name="De La Providencia I."/>
            <person name="Hainaut M."/>
            <person name="Kuo A."/>
            <person name="Kohler A."/>
            <person name="Murat C."/>
            <person name="Tang N."/>
            <person name="Roy S."/>
            <person name="Loubradou J."/>
            <person name="Henrissat B."/>
            <person name="Grigoriev I.V."/>
            <person name="Corradi N."/>
            <person name="Roux C."/>
            <person name="Martin F.M."/>
        </authorList>
    </citation>
    <scope>NUCLEOTIDE SEQUENCE [LARGE SCALE GENOMIC DNA]</scope>
    <source>
        <strain evidence="2 3">DAOM 227022</strain>
    </source>
</reference>
<keyword evidence="3" id="KW-1185">Reference proteome</keyword>
<feature type="non-terminal residue" evidence="2">
    <location>
        <position position="55"/>
    </location>
</feature>
<dbReference type="OrthoDB" id="2359296at2759"/>